<gene>
    <name evidence="2" type="ORF">M5K25_003033</name>
</gene>
<evidence type="ECO:0000313" key="3">
    <source>
        <dbReference type="Proteomes" id="UP001552299"/>
    </source>
</evidence>
<proteinExistence type="predicted"/>
<name>A0ABD0VQ50_DENTH</name>
<protein>
    <submittedName>
        <fullName evidence="2">Uncharacterized protein</fullName>
    </submittedName>
</protein>
<accession>A0ABD0VQ50</accession>
<keyword evidence="3" id="KW-1185">Reference proteome</keyword>
<evidence type="ECO:0000256" key="1">
    <source>
        <dbReference type="SAM" id="MobiDB-lite"/>
    </source>
</evidence>
<dbReference type="EMBL" id="JANQDX010000003">
    <property type="protein sequence ID" value="KAL0926783.1"/>
    <property type="molecule type" value="Genomic_DNA"/>
</dbReference>
<dbReference type="AlphaFoldDB" id="A0ABD0VQ50"/>
<evidence type="ECO:0000313" key="2">
    <source>
        <dbReference type="EMBL" id="KAL0926783.1"/>
    </source>
</evidence>
<sequence length="103" mass="11483">MLNKPSMIKRFNISRPFKPLQKNNPDLSLIYWSCHSKKTINRPLISLKSSAGPSPDAGVPPDRHLTPQFRRTDTCCRSSAGPPPDARVPPDHRSTPELQPTAD</sequence>
<reference evidence="2 3" key="1">
    <citation type="journal article" date="2024" name="Plant Biotechnol. J.">
        <title>Dendrobium thyrsiflorum genome and its molecular insights into genes involved in important horticultural traits.</title>
        <authorList>
            <person name="Chen B."/>
            <person name="Wang J.Y."/>
            <person name="Zheng P.J."/>
            <person name="Li K.L."/>
            <person name="Liang Y.M."/>
            <person name="Chen X.F."/>
            <person name="Zhang C."/>
            <person name="Zhao X."/>
            <person name="He X."/>
            <person name="Zhang G.Q."/>
            <person name="Liu Z.J."/>
            <person name="Xu Q."/>
        </authorList>
    </citation>
    <scope>NUCLEOTIDE SEQUENCE [LARGE SCALE GENOMIC DNA]</scope>
    <source>
        <strain evidence="2">GZMU011</strain>
    </source>
</reference>
<comment type="caution">
    <text evidence="2">The sequence shown here is derived from an EMBL/GenBank/DDBJ whole genome shotgun (WGS) entry which is preliminary data.</text>
</comment>
<dbReference type="Proteomes" id="UP001552299">
    <property type="component" value="Unassembled WGS sequence"/>
</dbReference>
<organism evidence="2 3">
    <name type="scientific">Dendrobium thyrsiflorum</name>
    <name type="common">Pinecone-like raceme dendrobium</name>
    <name type="synonym">Orchid</name>
    <dbReference type="NCBI Taxonomy" id="117978"/>
    <lineage>
        <taxon>Eukaryota</taxon>
        <taxon>Viridiplantae</taxon>
        <taxon>Streptophyta</taxon>
        <taxon>Embryophyta</taxon>
        <taxon>Tracheophyta</taxon>
        <taxon>Spermatophyta</taxon>
        <taxon>Magnoliopsida</taxon>
        <taxon>Liliopsida</taxon>
        <taxon>Asparagales</taxon>
        <taxon>Orchidaceae</taxon>
        <taxon>Epidendroideae</taxon>
        <taxon>Malaxideae</taxon>
        <taxon>Dendrobiinae</taxon>
        <taxon>Dendrobium</taxon>
    </lineage>
</organism>
<feature type="compositionally biased region" description="Basic and acidic residues" evidence="1">
    <location>
        <begin position="61"/>
        <end position="74"/>
    </location>
</feature>
<feature type="region of interest" description="Disordered" evidence="1">
    <location>
        <begin position="45"/>
        <end position="103"/>
    </location>
</feature>